<evidence type="ECO:0000256" key="1">
    <source>
        <dbReference type="SAM" id="MobiDB-lite"/>
    </source>
</evidence>
<dbReference type="AlphaFoldDB" id="A0A9D4BLY5"/>
<feature type="region of interest" description="Disordered" evidence="1">
    <location>
        <begin position="36"/>
        <end position="79"/>
    </location>
</feature>
<reference evidence="2" key="2">
    <citation type="submission" date="2020-11" db="EMBL/GenBank/DDBJ databases">
        <authorList>
            <person name="McCartney M.A."/>
            <person name="Auch B."/>
            <person name="Kono T."/>
            <person name="Mallez S."/>
            <person name="Becker A."/>
            <person name="Gohl D.M."/>
            <person name="Silverstein K.A.T."/>
            <person name="Koren S."/>
            <person name="Bechman K.B."/>
            <person name="Herman A."/>
            <person name="Abrahante J.E."/>
            <person name="Garbe J."/>
        </authorList>
    </citation>
    <scope>NUCLEOTIDE SEQUENCE</scope>
    <source>
        <strain evidence="2">Duluth1</strain>
        <tissue evidence="2">Whole animal</tissue>
    </source>
</reference>
<sequence length="79" mass="8963">MNKEIKKSARTGKRVFYDILATEAGRHLKRETSALCTRSPELSLPRSPTKTYQSNTARDILSPRRKARSIDGPNISRSF</sequence>
<evidence type="ECO:0000313" key="2">
    <source>
        <dbReference type="EMBL" id="KAH3700954.1"/>
    </source>
</evidence>
<keyword evidence="3" id="KW-1185">Reference proteome</keyword>
<dbReference type="Proteomes" id="UP000828390">
    <property type="component" value="Unassembled WGS sequence"/>
</dbReference>
<protein>
    <submittedName>
        <fullName evidence="2">Uncharacterized protein</fullName>
    </submittedName>
</protein>
<reference evidence="2" key="1">
    <citation type="journal article" date="2019" name="bioRxiv">
        <title>The Genome of the Zebra Mussel, Dreissena polymorpha: A Resource for Invasive Species Research.</title>
        <authorList>
            <person name="McCartney M.A."/>
            <person name="Auch B."/>
            <person name="Kono T."/>
            <person name="Mallez S."/>
            <person name="Zhang Y."/>
            <person name="Obille A."/>
            <person name="Becker A."/>
            <person name="Abrahante J.E."/>
            <person name="Garbe J."/>
            <person name="Badalamenti J.P."/>
            <person name="Herman A."/>
            <person name="Mangelson H."/>
            <person name="Liachko I."/>
            <person name="Sullivan S."/>
            <person name="Sone E.D."/>
            <person name="Koren S."/>
            <person name="Silverstein K.A.T."/>
            <person name="Beckman K.B."/>
            <person name="Gohl D.M."/>
        </authorList>
    </citation>
    <scope>NUCLEOTIDE SEQUENCE</scope>
    <source>
        <strain evidence="2">Duluth1</strain>
        <tissue evidence="2">Whole animal</tissue>
    </source>
</reference>
<evidence type="ECO:0000313" key="3">
    <source>
        <dbReference type="Proteomes" id="UP000828390"/>
    </source>
</evidence>
<organism evidence="2 3">
    <name type="scientific">Dreissena polymorpha</name>
    <name type="common">Zebra mussel</name>
    <name type="synonym">Mytilus polymorpha</name>
    <dbReference type="NCBI Taxonomy" id="45954"/>
    <lineage>
        <taxon>Eukaryota</taxon>
        <taxon>Metazoa</taxon>
        <taxon>Spiralia</taxon>
        <taxon>Lophotrochozoa</taxon>
        <taxon>Mollusca</taxon>
        <taxon>Bivalvia</taxon>
        <taxon>Autobranchia</taxon>
        <taxon>Heteroconchia</taxon>
        <taxon>Euheterodonta</taxon>
        <taxon>Imparidentia</taxon>
        <taxon>Neoheterodontei</taxon>
        <taxon>Myida</taxon>
        <taxon>Dreissenoidea</taxon>
        <taxon>Dreissenidae</taxon>
        <taxon>Dreissena</taxon>
    </lineage>
</organism>
<accession>A0A9D4BLY5</accession>
<gene>
    <name evidence="2" type="ORF">DPMN_075936</name>
</gene>
<comment type="caution">
    <text evidence="2">The sequence shown here is derived from an EMBL/GenBank/DDBJ whole genome shotgun (WGS) entry which is preliminary data.</text>
</comment>
<name>A0A9D4BLY5_DREPO</name>
<dbReference type="EMBL" id="JAIWYP010000015">
    <property type="protein sequence ID" value="KAH3700954.1"/>
    <property type="molecule type" value="Genomic_DNA"/>
</dbReference>
<proteinExistence type="predicted"/>
<feature type="compositionally biased region" description="Polar residues" evidence="1">
    <location>
        <begin position="46"/>
        <end position="57"/>
    </location>
</feature>